<dbReference type="EMBL" id="CP092624">
    <property type="protein sequence ID" value="UMM32299.1"/>
    <property type="molecule type" value="Genomic_DNA"/>
</dbReference>
<reference evidence="2 3" key="1">
    <citation type="submission" date="2022-04" db="EMBL/GenBank/DDBJ databases">
        <title>Chromosome-level reference genomes for two strains of Caenorhabditis briggsae: an improved platform for comparative genomics.</title>
        <authorList>
            <person name="Stevens L."/>
            <person name="Andersen E."/>
        </authorList>
    </citation>
    <scope>NUCLEOTIDE SEQUENCE [LARGE SCALE GENOMIC DNA]</scope>
    <source>
        <strain evidence="2">VX34</strain>
        <tissue evidence="2">Whole-organism</tissue>
    </source>
</reference>
<proteinExistence type="predicted"/>
<gene>
    <name evidence="2" type="ORF">L5515_006147</name>
</gene>
<evidence type="ECO:0008006" key="4">
    <source>
        <dbReference type="Google" id="ProtNLM"/>
    </source>
</evidence>
<feature type="signal peptide" evidence="1">
    <location>
        <begin position="1"/>
        <end position="20"/>
    </location>
</feature>
<name>A0AAE9F033_CAEBR</name>
<dbReference type="Proteomes" id="UP000829354">
    <property type="component" value="Chromosome V"/>
</dbReference>
<evidence type="ECO:0000256" key="1">
    <source>
        <dbReference type="SAM" id="SignalP"/>
    </source>
</evidence>
<feature type="chain" id="PRO_5041964971" description="Secreted protein" evidence="1">
    <location>
        <begin position="21"/>
        <end position="77"/>
    </location>
</feature>
<sequence length="77" mass="8977">MLHFKLILFLLAFITVTVGAGDVCDYTQAPLYRETTTTRRESLCKDVPPEIECTVEMEEEQKNQKRQIRSHVIDYTL</sequence>
<keyword evidence="1" id="KW-0732">Signal</keyword>
<evidence type="ECO:0000313" key="3">
    <source>
        <dbReference type="Proteomes" id="UP000829354"/>
    </source>
</evidence>
<accession>A0AAE9F033</accession>
<organism evidence="2 3">
    <name type="scientific">Caenorhabditis briggsae</name>
    <dbReference type="NCBI Taxonomy" id="6238"/>
    <lineage>
        <taxon>Eukaryota</taxon>
        <taxon>Metazoa</taxon>
        <taxon>Ecdysozoa</taxon>
        <taxon>Nematoda</taxon>
        <taxon>Chromadorea</taxon>
        <taxon>Rhabditida</taxon>
        <taxon>Rhabditina</taxon>
        <taxon>Rhabditomorpha</taxon>
        <taxon>Rhabditoidea</taxon>
        <taxon>Rhabditidae</taxon>
        <taxon>Peloderinae</taxon>
        <taxon>Caenorhabditis</taxon>
    </lineage>
</organism>
<dbReference type="AlphaFoldDB" id="A0AAE9F033"/>
<keyword evidence="3" id="KW-1185">Reference proteome</keyword>
<evidence type="ECO:0000313" key="2">
    <source>
        <dbReference type="EMBL" id="UMM32299.1"/>
    </source>
</evidence>
<protein>
    <recommendedName>
        <fullName evidence="4">Secreted protein</fullName>
    </recommendedName>
</protein>